<feature type="region of interest" description="Disordered" evidence="1">
    <location>
        <begin position="17"/>
        <end position="53"/>
    </location>
</feature>
<name>E4ZTA0_LEPMJ</name>
<keyword evidence="3" id="KW-1185">Reference proteome</keyword>
<sequence length="194" mass="21906">MYITGWAVICLPRSRSCAGPRDVQATPRGDKSSPSNVQATPRPKVHAATASSSSYNRQTASSISNSTWRTKYNFKHTFKYIVKYTVEYIVKEHACITVIETNLVEWDRLAIHNMAINPTTRQVTINPVLVWHTFKHTVAHIIEYTVEYTIENTIEQCACITVIKNNLRSRTKESLSGVATSVEFRRESNDAAKA</sequence>
<reference evidence="3" key="1">
    <citation type="journal article" date="2011" name="Nat. Commun.">
        <title>Effector diversification within compartments of the Leptosphaeria maculans genome affected by Repeat-Induced Point mutations.</title>
        <authorList>
            <person name="Rouxel T."/>
            <person name="Grandaubert J."/>
            <person name="Hane J.K."/>
            <person name="Hoede C."/>
            <person name="van de Wouw A.P."/>
            <person name="Couloux A."/>
            <person name="Dominguez V."/>
            <person name="Anthouard V."/>
            <person name="Bally P."/>
            <person name="Bourras S."/>
            <person name="Cozijnsen A.J."/>
            <person name="Ciuffetti L.M."/>
            <person name="Degrave A."/>
            <person name="Dilmaghani A."/>
            <person name="Duret L."/>
            <person name="Fudal I."/>
            <person name="Goodwin S.B."/>
            <person name="Gout L."/>
            <person name="Glaser N."/>
            <person name="Linglin J."/>
            <person name="Kema G.H.J."/>
            <person name="Lapalu N."/>
            <person name="Lawrence C.B."/>
            <person name="May K."/>
            <person name="Meyer M."/>
            <person name="Ollivier B."/>
            <person name="Poulain J."/>
            <person name="Schoch C.L."/>
            <person name="Simon A."/>
            <person name="Spatafora J.W."/>
            <person name="Stachowiak A."/>
            <person name="Turgeon B.G."/>
            <person name="Tyler B.M."/>
            <person name="Vincent D."/>
            <person name="Weissenbach J."/>
            <person name="Amselem J."/>
            <person name="Quesneville H."/>
            <person name="Oliver R.P."/>
            <person name="Wincker P."/>
            <person name="Balesdent M.-H."/>
            <person name="Howlett B.J."/>
        </authorList>
    </citation>
    <scope>NUCLEOTIDE SEQUENCE [LARGE SCALE GENOMIC DNA]</scope>
    <source>
        <strain evidence="3">JN3 / isolate v23.1.3 / race Av1-4-5-6-7-8</strain>
    </source>
</reference>
<dbReference type="Proteomes" id="UP000002668">
    <property type="component" value="Genome"/>
</dbReference>
<gene>
    <name evidence="2" type="ORF">LEMA_P119290.1</name>
</gene>
<dbReference type="HOGENOM" id="CLU_1402681_0_0_1"/>
<dbReference type="VEuPathDB" id="FungiDB:LEMA_P119290.1"/>
<accession>E4ZTA0</accession>
<proteinExistence type="predicted"/>
<dbReference type="InParanoid" id="E4ZTA0"/>
<organism evidence="3">
    <name type="scientific">Leptosphaeria maculans (strain JN3 / isolate v23.1.3 / race Av1-4-5-6-7-8)</name>
    <name type="common">Blackleg fungus</name>
    <name type="synonym">Phoma lingam</name>
    <dbReference type="NCBI Taxonomy" id="985895"/>
    <lineage>
        <taxon>Eukaryota</taxon>
        <taxon>Fungi</taxon>
        <taxon>Dikarya</taxon>
        <taxon>Ascomycota</taxon>
        <taxon>Pezizomycotina</taxon>
        <taxon>Dothideomycetes</taxon>
        <taxon>Pleosporomycetidae</taxon>
        <taxon>Pleosporales</taxon>
        <taxon>Pleosporineae</taxon>
        <taxon>Leptosphaeriaceae</taxon>
        <taxon>Plenodomus</taxon>
        <taxon>Plenodomus lingam/Leptosphaeria maculans species complex</taxon>
    </lineage>
</organism>
<dbReference type="AlphaFoldDB" id="E4ZTA0"/>
<dbReference type="EMBL" id="FP929124">
    <property type="protein sequence ID" value="CBX90042.1"/>
    <property type="molecule type" value="Genomic_DNA"/>
</dbReference>
<evidence type="ECO:0000256" key="1">
    <source>
        <dbReference type="SAM" id="MobiDB-lite"/>
    </source>
</evidence>
<evidence type="ECO:0000313" key="3">
    <source>
        <dbReference type="Proteomes" id="UP000002668"/>
    </source>
</evidence>
<evidence type="ECO:0000313" key="2">
    <source>
        <dbReference type="EMBL" id="CBX90042.1"/>
    </source>
</evidence>
<protein>
    <submittedName>
        <fullName evidence="2">Predicted protein</fullName>
    </submittedName>
</protein>